<dbReference type="Pfam" id="PF01257">
    <property type="entry name" value="2Fe-2S_thioredx"/>
    <property type="match status" value="1"/>
</dbReference>
<dbReference type="InterPro" id="IPR036249">
    <property type="entry name" value="Thioredoxin-like_sf"/>
</dbReference>
<evidence type="ECO:0000313" key="1">
    <source>
        <dbReference type="EMBL" id="HGU40722.1"/>
    </source>
</evidence>
<dbReference type="SUPFAM" id="SSF52833">
    <property type="entry name" value="Thioredoxin-like"/>
    <property type="match status" value="1"/>
</dbReference>
<gene>
    <name evidence="1" type="ORF">ENT77_05945</name>
</gene>
<name>A0A7C5RJA4_9BACT</name>
<proteinExistence type="predicted"/>
<comment type="caution">
    <text evidence="1">The sequence shown here is derived from an EMBL/GenBank/DDBJ whole genome shotgun (WGS) entry which is preliminary data.</text>
</comment>
<dbReference type="CDD" id="cd02980">
    <property type="entry name" value="TRX_Fd_family"/>
    <property type="match status" value="1"/>
</dbReference>
<dbReference type="AlphaFoldDB" id="A0A7C5RJA4"/>
<dbReference type="Gene3D" id="3.40.30.10">
    <property type="entry name" value="Glutaredoxin"/>
    <property type="match status" value="1"/>
</dbReference>
<organism evidence="1">
    <name type="scientific">Fervidobacterium thailandense</name>
    <dbReference type="NCBI Taxonomy" id="1008305"/>
    <lineage>
        <taxon>Bacteria</taxon>
        <taxon>Thermotogati</taxon>
        <taxon>Thermotogota</taxon>
        <taxon>Thermotogae</taxon>
        <taxon>Thermotogales</taxon>
        <taxon>Fervidobacteriaceae</taxon>
        <taxon>Fervidobacterium</taxon>
    </lineage>
</organism>
<evidence type="ECO:0008006" key="2">
    <source>
        <dbReference type="Google" id="ProtNLM"/>
    </source>
</evidence>
<dbReference type="EMBL" id="DSZY01000028">
    <property type="protein sequence ID" value="HGU40722.1"/>
    <property type="molecule type" value="Genomic_DNA"/>
</dbReference>
<protein>
    <recommendedName>
        <fullName evidence="2">(2Fe-2S) ferredoxin domain-containing protein</fullName>
    </recommendedName>
</protein>
<sequence>MHIRICMGSSCHLKGSFEVVKKLREVFEGNDDVELLGSLCMNNCSKGINAEINGKIVSKLTPENAAEVVLREIRKIKCEKHKTPGGRTDEGK</sequence>
<reference evidence="1" key="1">
    <citation type="journal article" date="2020" name="mSystems">
        <title>Genome- and Community-Level Interaction Insights into Carbon Utilization and Element Cycling Functions of Hydrothermarchaeota in Hydrothermal Sediment.</title>
        <authorList>
            <person name="Zhou Z."/>
            <person name="Liu Y."/>
            <person name="Xu W."/>
            <person name="Pan J."/>
            <person name="Luo Z.H."/>
            <person name="Li M."/>
        </authorList>
    </citation>
    <scope>NUCLEOTIDE SEQUENCE [LARGE SCALE GENOMIC DNA]</scope>
    <source>
        <strain evidence="1">SpSt-609</strain>
    </source>
</reference>
<accession>A0A7C5RJA4</accession>